<dbReference type="InterPro" id="IPR050312">
    <property type="entry name" value="IolE/XylAMocC-like"/>
</dbReference>
<dbReference type="OrthoDB" id="9779184at2"/>
<proteinExistence type="predicted"/>
<keyword evidence="2" id="KW-0413">Isomerase</keyword>
<name>A0A344TPN7_9BACT</name>
<protein>
    <submittedName>
        <fullName evidence="2">Sugar phosphate isomerase/epimerase</fullName>
    </submittedName>
</protein>
<dbReference type="Pfam" id="PF01261">
    <property type="entry name" value="AP_endonuc_2"/>
    <property type="match status" value="1"/>
</dbReference>
<dbReference type="PANTHER" id="PTHR12110">
    <property type="entry name" value="HYDROXYPYRUVATE ISOMERASE"/>
    <property type="match status" value="1"/>
</dbReference>
<dbReference type="EMBL" id="CP030850">
    <property type="protein sequence ID" value="AXE20608.1"/>
    <property type="molecule type" value="Genomic_DNA"/>
</dbReference>
<dbReference type="InterPro" id="IPR013022">
    <property type="entry name" value="Xyl_isomerase-like_TIM-brl"/>
</dbReference>
<dbReference type="SUPFAM" id="SSF51658">
    <property type="entry name" value="Xylose isomerase-like"/>
    <property type="match status" value="1"/>
</dbReference>
<keyword evidence="3" id="KW-1185">Reference proteome</keyword>
<dbReference type="GO" id="GO:0016853">
    <property type="term" value="F:isomerase activity"/>
    <property type="evidence" value="ECO:0007669"/>
    <property type="project" value="UniProtKB-KW"/>
</dbReference>
<gene>
    <name evidence="2" type="ORF">DR864_24145</name>
</gene>
<dbReference type="Proteomes" id="UP000251993">
    <property type="component" value="Chromosome"/>
</dbReference>
<feature type="domain" description="Xylose isomerase-like TIM barrel" evidence="1">
    <location>
        <begin position="20"/>
        <end position="296"/>
    </location>
</feature>
<dbReference type="Gene3D" id="3.20.20.150">
    <property type="entry name" value="Divalent-metal-dependent TIM barrel enzymes"/>
    <property type="match status" value="1"/>
</dbReference>
<evidence type="ECO:0000313" key="2">
    <source>
        <dbReference type="EMBL" id="AXE20608.1"/>
    </source>
</evidence>
<evidence type="ECO:0000259" key="1">
    <source>
        <dbReference type="Pfam" id="PF01261"/>
    </source>
</evidence>
<evidence type="ECO:0000313" key="3">
    <source>
        <dbReference type="Proteomes" id="UP000251993"/>
    </source>
</evidence>
<dbReference type="KEGG" id="run:DR864_24145"/>
<dbReference type="AlphaFoldDB" id="A0A344TPN7"/>
<reference evidence="2 3" key="1">
    <citation type="submission" date="2018-07" db="EMBL/GenBank/DDBJ databases">
        <title>Genome sequencing of Runella.</title>
        <authorList>
            <person name="Baek M.-G."/>
            <person name="Yi H."/>
        </authorList>
    </citation>
    <scope>NUCLEOTIDE SEQUENCE [LARGE SCALE GENOMIC DNA]</scope>
    <source>
        <strain evidence="2 3">HYN0085</strain>
    </source>
</reference>
<organism evidence="2 3">
    <name type="scientific">Runella rosea</name>
    <dbReference type="NCBI Taxonomy" id="2259595"/>
    <lineage>
        <taxon>Bacteria</taxon>
        <taxon>Pseudomonadati</taxon>
        <taxon>Bacteroidota</taxon>
        <taxon>Cytophagia</taxon>
        <taxon>Cytophagales</taxon>
        <taxon>Spirosomataceae</taxon>
        <taxon>Runella</taxon>
    </lineage>
</organism>
<sequence>MLKLGFVSAILADFGYEHVIDFAANHGFSCVEMMCWPTNNADARRYAGVTHIDADRVLTDTIYAHNLIHFAKEKQVTISALGYYPNPLDPDTEKAVFYREHIKQLIKAAAKLGLHNVNTFIGRDPSKSITENLKTFGKVWPEIIQVAEAHNVKIGIENCPMFFTDDEWPGGKNLATTPAVWDRMFEIIPSPILGLNYDPSHMIWQMMDEARPIYDYKNRLHHIHLKDAKLYKEKLDRVGIMANPLEYHSPKLPGLGDVNWRKFFAALTDVRYRGPVCIEVEDKAYEGSIDDVKEAILTSRNYLRQFLG</sequence>
<dbReference type="PANTHER" id="PTHR12110:SF21">
    <property type="entry name" value="XYLOSE ISOMERASE-LIKE TIM BARREL DOMAIN-CONTAINING PROTEIN"/>
    <property type="match status" value="1"/>
</dbReference>
<dbReference type="InterPro" id="IPR036237">
    <property type="entry name" value="Xyl_isomerase-like_sf"/>
</dbReference>
<accession>A0A344TPN7</accession>
<dbReference type="RefSeq" id="WP_114069371.1">
    <property type="nucleotide sequence ID" value="NZ_CP030850.1"/>
</dbReference>